<dbReference type="RefSeq" id="WP_184205786.1">
    <property type="nucleotide sequence ID" value="NZ_JACHIF010000001.1"/>
</dbReference>
<accession>A0A7W7YIU3</accession>
<dbReference type="Proteomes" id="UP000534294">
    <property type="component" value="Unassembled WGS sequence"/>
</dbReference>
<name>A0A7W7YIU3_9BACT</name>
<comment type="caution">
    <text evidence="2">The sequence shown here is derived from an EMBL/GenBank/DDBJ whole genome shotgun (WGS) entry which is preliminary data.</text>
</comment>
<evidence type="ECO:0000313" key="2">
    <source>
        <dbReference type="EMBL" id="MBB5036690.1"/>
    </source>
</evidence>
<keyword evidence="3" id="KW-1185">Reference proteome</keyword>
<proteinExistence type="predicted"/>
<gene>
    <name evidence="2" type="ORF">HNQ64_000924</name>
</gene>
<reference evidence="2 3" key="1">
    <citation type="submission" date="2020-08" db="EMBL/GenBank/DDBJ databases">
        <title>Genomic Encyclopedia of Type Strains, Phase IV (KMG-IV): sequencing the most valuable type-strain genomes for metagenomic binning, comparative biology and taxonomic classification.</title>
        <authorList>
            <person name="Goeker M."/>
        </authorList>
    </citation>
    <scope>NUCLEOTIDE SEQUENCE [LARGE SCALE GENOMIC DNA]</scope>
    <source>
        <strain evidence="2 3">DSM 12251</strain>
    </source>
</reference>
<feature type="region of interest" description="Disordered" evidence="1">
    <location>
        <begin position="134"/>
        <end position="154"/>
    </location>
</feature>
<evidence type="ECO:0000313" key="3">
    <source>
        <dbReference type="Proteomes" id="UP000534294"/>
    </source>
</evidence>
<protein>
    <submittedName>
        <fullName evidence="2">Uncharacterized protein</fullName>
    </submittedName>
</protein>
<sequence>MKSSRIWLIAAAALAFIWSAVAWVMHQTDHLVSWPEKVTALMEETPWLNGQAEGTHESRQHHLDRVITHFNRLDAAYKRRLREDSQPVVDKFFASLNEEEQKEYVNRTVDPYLDRLERGLKALPEEERKRLTTRMRGDMKNQRSAAQDGDKLSPEEREFMDSMVQEDPIFFLRNAPIKVKMELAPVLEDMLSRIQGLRR</sequence>
<dbReference type="AlphaFoldDB" id="A0A7W7YIU3"/>
<evidence type="ECO:0000256" key="1">
    <source>
        <dbReference type="SAM" id="MobiDB-lite"/>
    </source>
</evidence>
<organism evidence="2 3">
    <name type="scientific">Prosthecobacter dejongeii</name>
    <dbReference type="NCBI Taxonomy" id="48465"/>
    <lineage>
        <taxon>Bacteria</taxon>
        <taxon>Pseudomonadati</taxon>
        <taxon>Verrucomicrobiota</taxon>
        <taxon>Verrucomicrobiia</taxon>
        <taxon>Verrucomicrobiales</taxon>
        <taxon>Verrucomicrobiaceae</taxon>
        <taxon>Prosthecobacter</taxon>
    </lineage>
</organism>
<dbReference type="EMBL" id="JACHIF010000001">
    <property type="protein sequence ID" value="MBB5036690.1"/>
    <property type="molecule type" value="Genomic_DNA"/>
</dbReference>